<proteinExistence type="predicted"/>
<comment type="caution">
    <text evidence="1">The sequence shown here is derived from an EMBL/GenBank/DDBJ whole genome shotgun (WGS) entry which is preliminary data.</text>
</comment>
<dbReference type="AlphaFoldDB" id="A0A1G2MTH9"/>
<evidence type="ECO:0000313" key="2">
    <source>
        <dbReference type="Proteomes" id="UP000177943"/>
    </source>
</evidence>
<evidence type="ECO:0000313" key="1">
    <source>
        <dbReference type="EMBL" id="OHA26352.1"/>
    </source>
</evidence>
<accession>A0A1G2MTH9</accession>
<dbReference type="SUPFAM" id="SSF143011">
    <property type="entry name" value="RelE-like"/>
    <property type="match status" value="1"/>
</dbReference>
<dbReference type="Proteomes" id="UP000177943">
    <property type="component" value="Unassembled WGS sequence"/>
</dbReference>
<organism evidence="1 2">
    <name type="scientific">Candidatus Taylorbacteria bacterium RIFCSPHIGHO2_02_FULL_45_35</name>
    <dbReference type="NCBI Taxonomy" id="1802311"/>
    <lineage>
        <taxon>Bacteria</taxon>
        <taxon>Candidatus Tayloriibacteriota</taxon>
    </lineage>
</organism>
<dbReference type="Gene3D" id="3.30.2310.20">
    <property type="entry name" value="RelE-like"/>
    <property type="match status" value="1"/>
</dbReference>
<name>A0A1G2MTH9_9BACT</name>
<sequence>MIQVNYKPSFIRQFDALEPELQDEALEKIELLKNPKNHLKLRVYKLHGALKNCFSFSVNYKVRIVFENSSKTEIVLLVIGNHDMYR</sequence>
<gene>
    <name evidence="1" type="ORF">A3D56_03685</name>
</gene>
<reference evidence="1 2" key="1">
    <citation type="journal article" date="2016" name="Nat. Commun.">
        <title>Thousands of microbial genomes shed light on interconnected biogeochemical processes in an aquifer system.</title>
        <authorList>
            <person name="Anantharaman K."/>
            <person name="Brown C.T."/>
            <person name="Hug L.A."/>
            <person name="Sharon I."/>
            <person name="Castelle C.J."/>
            <person name="Probst A.J."/>
            <person name="Thomas B.C."/>
            <person name="Singh A."/>
            <person name="Wilkins M.J."/>
            <person name="Karaoz U."/>
            <person name="Brodie E.L."/>
            <person name="Williams K.H."/>
            <person name="Hubbard S.S."/>
            <person name="Banfield J.F."/>
        </authorList>
    </citation>
    <scope>NUCLEOTIDE SEQUENCE [LARGE SCALE GENOMIC DNA]</scope>
</reference>
<protein>
    <recommendedName>
        <fullName evidence="3">Plasmid stabilization protein</fullName>
    </recommendedName>
</protein>
<dbReference type="EMBL" id="MHRP01000032">
    <property type="protein sequence ID" value="OHA26352.1"/>
    <property type="molecule type" value="Genomic_DNA"/>
</dbReference>
<dbReference type="InterPro" id="IPR035093">
    <property type="entry name" value="RelE/ParE_toxin_dom_sf"/>
</dbReference>
<evidence type="ECO:0008006" key="3">
    <source>
        <dbReference type="Google" id="ProtNLM"/>
    </source>
</evidence>